<evidence type="ECO:0000256" key="1">
    <source>
        <dbReference type="SAM" id="MobiDB-lite"/>
    </source>
</evidence>
<dbReference type="EMBL" id="CP075584">
    <property type="protein sequence ID" value="WBM79894.1"/>
    <property type="molecule type" value="Genomic_DNA"/>
</dbReference>
<feature type="region of interest" description="Disordered" evidence="1">
    <location>
        <begin position="188"/>
        <end position="226"/>
    </location>
</feature>
<organism evidence="2 3">
    <name type="scientific">Cryobacterium breve</name>
    <dbReference type="NCBI Taxonomy" id="1259258"/>
    <lineage>
        <taxon>Bacteria</taxon>
        <taxon>Bacillati</taxon>
        <taxon>Actinomycetota</taxon>
        <taxon>Actinomycetes</taxon>
        <taxon>Micrococcales</taxon>
        <taxon>Microbacteriaceae</taxon>
        <taxon>Cryobacterium</taxon>
    </lineage>
</organism>
<dbReference type="RefSeq" id="WP_281534505.1">
    <property type="nucleotide sequence ID" value="NZ_CP075584.1"/>
</dbReference>
<sequence>MGNIIDTATYRERIKSRSAFQLHVKEKPDAKGRVVLRCPALGPSPTVTCPLRELLKTVTDKARPAVDGADLPDFADKICAQHSVSFDTAKFTRTAQAFEYGTPEWDKFHTHARNSIESLNHQIKSAGTEDIESASRRRVRGFGAAQIIVTILLTNFNLRKIAAFMSDKIKDDAKKHVHGEPVVRPIRRRDREWHNPYTDTDLAGVMRPDKAKHPASDETGGPPLRT</sequence>
<evidence type="ECO:0000313" key="2">
    <source>
        <dbReference type="EMBL" id="WBM79894.1"/>
    </source>
</evidence>
<accession>A0ABY7NBL1</accession>
<reference evidence="2 3" key="1">
    <citation type="submission" date="2021-05" db="EMBL/GenBank/DDBJ databases">
        <authorList>
            <person name="Kumar R."/>
            <person name="Kumar A."/>
            <person name="Mukhia S."/>
        </authorList>
    </citation>
    <scope>NUCLEOTIDE SEQUENCE [LARGE SCALE GENOMIC DNA]</scope>
    <source>
        <strain evidence="2 3">ERMR7:08</strain>
    </source>
</reference>
<dbReference type="Proteomes" id="UP001212421">
    <property type="component" value="Chromosome"/>
</dbReference>
<gene>
    <name evidence="2" type="ORF">KIV56_17270</name>
</gene>
<name>A0ABY7NBL1_9MICO</name>
<evidence type="ECO:0000313" key="3">
    <source>
        <dbReference type="Proteomes" id="UP001212421"/>
    </source>
</evidence>
<protein>
    <recommendedName>
        <fullName evidence="4">Transposase</fullName>
    </recommendedName>
</protein>
<keyword evidence="3" id="KW-1185">Reference proteome</keyword>
<proteinExistence type="predicted"/>
<evidence type="ECO:0008006" key="4">
    <source>
        <dbReference type="Google" id="ProtNLM"/>
    </source>
</evidence>
<feature type="compositionally biased region" description="Basic and acidic residues" evidence="1">
    <location>
        <begin position="207"/>
        <end position="216"/>
    </location>
</feature>